<reference evidence="1" key="1">
    <citation type="journal article" date="2015" name="Nature">
        <title>Complex archaea that bridge the gap between prokaryotes and eukaryotes.</title>
        <authorList>
            <person name="Spang A."/>
            <person name="Saw J.H."/>
            <person name="Jorgensen S.L."/>
            <person name="Zaremba-Niedzwiedzka K."/>
            <person name="Martijn J."/>
            <person name="Lind A.E."/>
            <person name="van Eijk R."/>
            <person name="Schleper C."/>
            <person name="Guy L."/>
            <person name="Ettema T.J."/>
        </authorList>
    </citation>
    <scope>NUCLEOTIDE SEQUENCE</scope>
</reference>
<proteinExistence type="predicted"/>
<evidence type="ECO:0000313" key="1">
    <source>
        <dbReference type="EMBL" id="KKM62686.1"/>
    </source>
</evidence>
<protein>
    <submittedName>
        <fullName evidence="1">Uncharacterized protein</fullName>
    </submittedName>
</protein>
<dbReference type="AlphaFoldDB" id="A0A0F9JJZ7"/>
<dbReference type="EMBL" id="LAZR01011245">
    <property type="protein sequence ID" value="KKM62686.1"/>
    <property type="molecule type" value="Genomic_DNA"/>
</dbReference>
<organism evidence="1">
    <name type="scientific">marine sediment metagenome</name>
    <dbReference type="NCBI Taxonomy" id="412755"/>
    <lineage>
        <taxon>unclassified sequences</taxon>
        <taxon>metagenomes</taxon>
        <taxon>ecological metagenomes</taxon>
    </lineage>
</organism>
<accession>A0A0F9JJZ7</accession>
<name>A0A0F9JJZ7_9ZZZZ</name>
<sequence length="123" mass="13151">MADTGQFAKDADILLRVGANASATVRAAGWFDTIIIDVEAVINSATRFDWTATDAGTTINASVRGILVDTAACLAAIEGISFDMSGFTSRIEAEDMVNILRDIALRNIAILRNKEVQTFINGL</sequence>
<comment type="caution">
    <text evidence="1">The sequence shown here is derived from an EMBL/GenBank/DDBJ whole genome shotgun (WGS) entry which is preliminary data.</text>
</comment>
<gene>
    <name evidence="1" type="ORF">LCGC14_1519190</name>
</gene>